<evidence type="ECO:0000256" key="12">
    <source>
        <dbReference type="ARBA" id="ARBA00026028"/>
    </source>
</evidence>
<dbReference type="InterPro" id="IPR001708">
    <property type="entry name" value="YidC/ALB3/OXA1/COX18"/>
</dbReference>
<feature type="transmembrane region" description="Helical" evidence="18">
    <location>
        <begin position="177"/>
        <end position="196"/>
    </location>
</feature>
<evidence type="ECO:0000256" key="3">
    <source>
        <dbReference type="ARBA" id="ARBA00015325"/>
    </source>
</evidence>
<evidence type="ECO:0000256" key="18">
    <source>
        <dbReference type="SAM" id="Phobius"/>
    </source>
</evidence>
<evidence type="ECO:0000256" key="9">
    <source>
        <dbReference type="ARBA" id="ARBA00023136"/>
    </source>
</evidence>
<comment type="function">
    <text evidence="11">Required for the insertion and/or proper folding and/or complex formation of integral membrane proteins into the membrane. Involved in integration of membrane proteins that insert both dependently and independently of the Sec translocase complex, as well as at least some lipoproteins. Aids folding of multispanning membrane proteins.</text>
</comment>
<evidence type="ECO:0000256" key="10">
    <source>
        <dbReference type="ARBA" id="ARBA00023186"/>
    </source>
</evidence>
<evidence type="ECO:0000313" key="21">
    <source>
        <dbReference type="Proteomes" id="UP000008366"/>
    </source>
</evidence>
<dbReference type="PANTHER" id="PTHR12428:SF65">
    <property type="entry name" value="CYTOCHROME C OXIDASE ASSEMBLY PROTEIN COX18, MITOCHONDRIAL"/>
    <property type="match status" value="1"/>
</dbReference>
<evidence type="ECO:0000256" key="14">
    <source>
        <dbReference type="ARBA" id="ARBA00033245"/>
    </source>
</evidence>
<dbReference type="PANTHER" id="PTHR12428">
    <property type="entry name" value="OXA1"/>
    <property type="match status" value="1"/>
</dbReference>
<dbReference type="NCBIfam" id="NF002350">
    <property type="entry name" value="PRK01315.1"/>
    <property type="match status" value="1"/>
</dbReference>
<proteinExistence type="inferred from homology"/>
<comment type="subunit">
    <text evidence="12">Interacts with the Sec translocase complex via SecD. Specifically interacts with transmembrane segments of nascent integral membrane proteins during membrane integration.</text>
</comment>
<evidence type="ECO:0000313" key="20">
    <source>
        <dbReference type="EMBL" id="GAB95415.1"/>
    </source>
</evidence>
<dbReference type="GO" id="GO:0015031">
    <property type="term" value="P:protein transport"/>
    <property type="evidence" value="ECO:0007669"/>
    <property type="project" value="UniProtKB-KW"/>
</dbReference>
<evidence type="ECO:0000256" key="7">
    <source>
        <dbReference type="ARBA" id="ARBA00022927"/>
    </source>
</evidence>
<keyword evidence="6 16" id="KW-0812">Transmembrane</keyword>
<feature type="transmembrane region" description="Helical" evidence="18">
    <location>
        <begin position="39"/>
        <end position="61"/>
    </location>
</feature>
<dbReference type="GO" id="GO:0032977">
    <property type="term" value="F:membrane insertase activity"/>
    <property type="evidence" value="ECO:0007669"/>
    <property type="project" value="InterPro"/>
</dbReference>
<feature type="transmembrane region" description="Helical" evidence="18">
    <location>
        <begin position="12"/>
        <end position="33"/>
    </location>
</feature>
<feature type="compositionally biased region" description="Basic residues" evidence="17">
    <location>
        <begin position="278"/>
        <end position="288"/>
    </location>
</feature>
<keyword evidence="9 18" id="KW-0472">Membrane</keyword>
<evidence type="ECO:0000256" key="15">
    <source>
        <dbReference type="ARBA" id="ARBA00033342"/>
    </source>
</evidence>
<evidence type="ECO:0000256" key="2">
    <source>
        <dbReference type="ARBA" id="ARBA00010527"/>
    </source>
</evidence>
<dbReference type="InterPro" id="IPR047196">
    <property type="entry name" value="YidC_ALB_C"/>
</dbReference>
<evidence type="ECO:0000256" key="16">
    <source>
        <dbReference type="RuleBase" id="RU003945"/>
    </source>
</evidence>
<dbReference type="GO" id="GO:0005886">
    <property type="term" value="C:plasma membrane"/>
    <property type="evidence" value="ECO:0007669"/>
    <property type="project" value="UniProtKB-SubCell"/>
</dbReference>
<dbReference type="RefSeq" id="WP_006591947.1">
    <property type="nucleotide sequence ID" value="NZ_BAHD01000019.1"/>
</dbReference>
<reference evidence="20 21" key="1">
    <citation type="submission" date="2012-08" db="EMBL/GenBank/DDBJ databases">
        <title>Whole genome shotgun sequence of Kineosphaera limosa NBRC 100340.</title>
        <authorList>
            <person name="Yoshida I."/>
            <person name="Isaki S."/>
            <person name="Hosoyama A."/>
            <person name="Tsuchikane K."/>
            <person name="Katsumata H."/>
            <person name="Ando Y."/>
            <person name="Ohji S."/>
            <person name="Hamada M."/>
            <person name="Tamura T."/>
            <person name="Yamazoe A."/>
            <person name="Yamazaki S."/>
            <person name="Fujita N."/>
        </authorList>
    </citation>
    <scope>NUCLEOTIDE SEQUENCE [LARGE SCALE GENOMIC DNA]</scope>
    <source>
        <strain evidence="20 21">NBRC 100340</strain>
    </source>
</reference>
<dbReference type="Pfam" id="PF02096">
    <property type="entry name" value="60KD_IMP"/>
    <property type="match status" value="1"/>
</dbReference>
<dbReference type="CDD" id="cd20070">
    <property type="entry name" value="5TM_YidC_Alb3"/>
    <property type="match status" value="1"/>
</dbReference>
<dbReference type="AlphaFoldDB" id="K6W897"/>
<comment type="similarity">
    <text evidence="2">Belongs to the OXA1/ALB3/YidC family. Type 1 subfamily.</text>
</comment>
<evidence type="ECO:0000256" key="6">
    <source>
        <dbReference type="ARBA" id="ARBA00022692"/>
    </source>
</evidence>
<organism evidence="20 21">
    <name type="scientific">Kineosphaera limosa NBRC 100340</name>
    <dbReference type="NCBI Taxonomy" id="1184609"/>
    <lineage>
        <taxon>Bacteria</taxon>
        <taxon>Bacillati</taxon>
        <taxon>Actinomycetota</taxon>
        <taxon>Actinomycetes</taxon>
        <taxon>Micrococcales</taxon>
        <taxon>Dermatophilaceae</taxon>
        <taxon>Kineosphaera</taxon>
    </lineage>
</organism>
<keyword evidence="4" id="KW-0813">Transport</keyword>
<dbReference type="Proteomes" id="UP000008366">
    <property type="component" value="Unassembled WGS sequence"/>
</dbReference>
<dbReference type="GO" id="GO:0051205">
    <property type="term" value="P:protein insertion into membrane"/>
    <property type="evidence" value="ECO:0007669"/>
    <property type="project" value="TreeGrafter"/>
</dbReference>
<evidence type="ECO:0000259" key="19">
    <source>
        <dbReference type="Pfam" id="PF02096"/>
    </source>
</evidence>
<evidence type="ECO:0000256" key="17">
    <source>
        <dbReference type="SAM" id="MobiDB-lite"/>
    </source>
</evidence>
<dbReference type="InterPro" id="IPR028055">
    <property type="entry name" value="YidC/Oxa/ALB_C"/>
</dbReference>
<keyword evidence="7" id="KW-0653">Protein transport</keyword>
<evidence type="ECO:0000256" key="5">
    <source>
        <dbReference type="ARBA" id="ARBA00022475"/>
    </source>
</evidence>
<feature type="transmembrane region" description="Helical" evidence="18">
    <location>
        <begin position="221"/>
        <end position="246"/>
    </location>
</feature>
<evidence type="ECO:0000256" key="13">
    <source>
        <dbReference type="ARBA" id="ARBA00031538"/>
    </source>
</evidence>
<comment type="caution">
    <text evidence="20">The sequence shown here is derived from an EMBL/GenBank/DDBJ whole genome shotgun (WGS) entry which is preliminary data.</text>
</comment>
<name>K6W897_9MICO</name>
<accession>K6W897</accession>
<evidence type="ECO:0000256" key="11">
    <source>
        <dbReference type="ARBA" id="ARBA00025034"/>
    </source>
</evidence>
<keyword evidence="10" id="KW-0143">Chaperone</keyword>
<feature type="region of interest" description="Disordered" evidence="17">
    <location>
        <begin position="268"/>
        <end position="337"/>
    </location>
</feature>
<gene>
    <name evidence="20" type="ORF">KILIM_019_00690</name>
</gene>
<comment type="subcellular location">
    <subcellularLocation>
        <location evidence="1">Cell membrane</location>
        <topology evidence="1">Multi-pass membrane protein</topology>
    </subcellularLocation>
    <subcellularLocation>
        <location evidence="16">Membrane</location>
        <topology evidence="16">Multi-pass membrane protein</topology>
    </subcellularLocation>
</comment>
<keyword evidence="8 18" id="KW-1133">Transmembrane helix</keyword>
<dbReference type="EMBL" id="BAHD01000019">
    <property type="protein sequence ID" value="GAB95415.1"/>
    <property type="molecule type" value="Genomic_DNA"/>
</dbReference>
<feature type="domain" description="Membrane insertase YidC/Oxa/ALB C-terminal" evidence="19">
    <location>
        <begin position="41"/>
        <end position="260"/>
    </location>
</feature>
<keyword evidence="5" id="KW-1003">Cell membrane</keyword>
<dbReference type="STRING" id="1184609.KILIM_019_00690"/>
<dbReference type="eggNOG" id="COG0706">
    <property type="taxonomic scope" value="Bacteria"/>
</dbReference>
<sequence>MERSLWEQLLWPLEWFVEWVLVAFHAGFTAIGMPAESGWTWVLSIVGLVVVIRTILIPLFVKQIQSSRRMQLIQPEMQKIQKKYKGRTDPDSRQAMSQETMDLYKRTGTNPLSSCMPILLQMPIFFALFRVLNGLKGVSEGTRQAAGPLGQELAAQAEHSDIFGASLSSTFLYSGDFSAKVITVILIILMSLTTFMTQHQLMRKNMPPSALEGPFAQQQKMLLYILPAVFAISGVNFPIGVLLYWFTTNLWSLGQQFYVIRRMPAPGSPAERALEERRKRRGKVHKKLTVPGLSNSDDDVQDAVEGTDAQGGATSGEGGPAKPSGQRQQPKRKKRKR</sequence>
<evidence type="ECO:0000256" key="1">
    <source>
        <dbReference type="ARBA" id="ARBA00004651"/>
    </source>
</evidence>
<dbReference type="OrthoDB" id="9780552at2"/>
<evidence type="ECO:0000256" key="8">
    <source>
        <dbReference type="ARBA" id="ARBA00022989"/>
    </source>
</evidence>
<protein>
    <recommendedName>
        <fullName evidence="3">Membrane protein insertase YidC</fullName>
    </recommendedName>
    <alternativeName>
        <fullName evidence="15">Foldase YidC</fullName>
    </alternativeName>
    <alternativeName>
        <fullName evidence="14">Membrane integrase YidC</fullName>
    </alternativeName>
    <alternativeName>
        <fullName evidence="13">Membrane protein YidC</fullName>
    </alternativeName>
</protein>
<dbReference type="NCBIfam" id="TIGR03592">
    <property type="entry name" value="yidC_oxa1_cterm"/>
    <property type="match status" value="1"/>
</dbReference>
<evidence type="ECO:0000256" key="4">
    <source>
        <dbReference type="ARBA" id="ARBA00022448"/>
    </source>
</evidence>
<keyword evidence="21" id="KW-1185">Reference proteome</keyword>